<proteinExistence type="predicted"/>
<keyword evidence="2" id="KW-0479">Metal-binding</keyword>
<dbReference type="Pfam" id="PF13247">
    <property type="entry name" value="Fer4_11"/>
    <property type="match status" value="1"/>
</dbReference>
<evidence type="ECO:0000313" key="7">
    <source>
        <dbReference type="Proteomes" id="UP000648239"/>
    </source>
</evidence>
<evidence type="ECO:0000256" key="4">
    <source>
        <dbReference type="ARBA" id="ARBA00023014"/>
    </source>
</evidence>
<dbReference type="Gene3D" id="3.30.70.20">
    <property type="match status" value="2"/>
</dbReference>
<keyword evidence="3" id="KW-0408">Iron</keyword>
<evidence type="ECO:0000256" key="1">
    <source>
        <dbReference type="ARBA" id="ARBA00022485"/>
    </source>
</evidence>
<dbReference type="EMBL" id="JACXWD010000007">
    <property type="protein sequence ID" value="MBD3867236.1"/>
    <property type="molecule type" value="Genomic_DNA"/>
</dbReference>
<dbReference type="PROSITE" id="PS51379">
    <property type="entry name" value="4FE4S_FER_2"/>
    <property type="match status" value="3"/>
</dbReference>
<protein>
    <submittedName>
        <fullName evidence="6">4Fe-4S dicluster domain-containing protein</fullName>
    </submittedName>
</protein>
<dbReference type="CDD" id="cd10550">
    <property type="entry name" value="DMSOR_beta_like"/>
    <property type="match status" value="1"/>
</dbReference>
<dbReference type="InterPro" id="IPR050954">
    <property type="entry name" value="ET_IronSulfur_Cluster-Binding"/>
</dbReference>
<name>A0A8J6XV53_9BACT</name>
<evidence type="ECO:0000259" key="5">
    <source>
        <dbReference type="PROSITE" id="PS51379"/>
    </source>
</evidence>
<keyword evidence="1" id="KW-0004">4Fe-4S</keyword>
<accession>A0A8J6XV53</accession>
<gene>
    <name evidence="6" type="ORF">IFK94_03840</name>
</gene>
<dbReference type="InterPro" id="IPR017896">
    <property type="entry name" value="4Fe4S_Fe-S-bd"/>
</dbReference>
<dbReference type="Pfam" id="PF12800">
    <property type="entry name" value="Fer4_4"/>
    <property type="match status" value="1"/>
</dbReference>
<evidence type="ECO:0000256" key="2">
    <source>
        <dbReference type="ARBA" id="ARBA00022723"/>
    </source>
</evidence>
<feature type="domain" description="4Fe-4S ferredoxin-type" evidence="5">
    <location>
        <begin position="76"/>
        <end position="105"/>
    </location>
</feature>
<keyword evidence="4" id="KW-0411">Iron-sulfur</keyword>
<dbReference type="Proteomes" id="UP000648239">
    <property type="component" value="Unassembled WGS sequence"/>
</dbReference>
<dbReference type="PANTHER" id="PTHR43177">
    <property type="entry name" value="PROTEIN NRFC"/>
    <property type="match status" value="1"/>
</dbReference>
<sequence length="154" mass="16756">MDRIYTVTVERCIACGKCELACAFAHGSEGKPAASRINILRRGPEVGTPVVCFQCHDAACAAACPTEALVRNEATGAIDMVRDRCISCRYCVAACPFGNMLWDDTYHLVQKCDLCGGEPRCVPFCPTGALQYLPADRAAEMPKPREDDFVMVES</sequence>
<dbReference type="PANTHER" id="PTHR43177:SF3">
    <property type="entry name" value="PROTEIN NRFC HOMOLOG"/>
    <property type="match status" value="1"/>
</dbReference>
<dbReference type="InterPro" id="IPR017900">
    <property type="entry name" value="4Fe4S_Fe_S_CS"/>
</dbReference>
<dbReference type="GO" id="GO:0051539">
    <property type="term" value="F:4 iron, 4 sulfur cluster binding"/>
    <property type="evidence" value="ECO:0007669"/>
    <property type="project" value="UniProtKB-KW"/>
</dbReference>
<evidence type="ECO:0000313" key="6">
    <source>
        <dbReference type="EMBL" id="MBD3867236.1"/>
    </source>
</evidence>
<dbReference type="SUPFAM" id="SSF54862">
    <property type="entry name" value="4Fe-4S ferredoxins"/>
    <property type="match status" value="1"/>
</dbReference>
<reference evidence="6 7" key="1">
    <citation type="submission" date="2020-08" db="EMBL/GenBank/DDBJ databases">
        <title>Acidobacteriota in marine sediments use diverse sulfur dissimilation pathways.</title>
        <authorList>
            <person name="Wasmund K."/>
        </authorList>
    </citation>
    <scope>NUCLEOTIDE SEQUENCE [LARGE SCALE GENOMIC DNA]</scope>
    <source>
        <strain evidence="6">MAG AM4</strain>
    </source>
</reference>
<dbReference type="GO" id="GO:0046872">
    <property type="term" value="F:metal ion binding"/>
    <property type="evidence" value="ECO:0007669"/>
    <property type="project" value="UniProtKB-KW"/>
</dbReference>
<comment type="caution">
    <text evidence="6">The sequence shown here is derived from an EMBL/GenBank/DDBJ whole genome shotgun (WGS) entry which is preliminary data.</text>
</comment>
<feature type="domain" description="4Fe-4S ferredoxin-type" evidence="5">
    <location>
        <begin position="42"/>
        <end position="74"/>
    </location>
</feature>
<dbReference type="PROSITE" id="PS00198">
    <property type="entry name" value="4FE4S_FER_1"/>
    <property type="match status" value="1"/>
</dbReference>
<organism evidence="6 7">
    <name type="scientific">Candidatus Polarisedimenticola svalbardensis</name>
    <dbReference type="NCBI Taxonomy" id="2886004"/>
    <lineage>
        <taxon>Bacteria</taxon>
        <taxon>Pseudomonadati</taxon>
        <taxon>Acidobacteriota</taxon>
        <taxon>Candidatus Polarisedimenticolia</taxon>
        <taxon>Candidatus Polarisedimenticolales</taxon>
        <taxon>Candidatus Polarisedimenticolaceae</taxon>
        <taxon>Candidatus Polarisedimenticola</taxon>
    </lineage>
</organism>
<feature type="domain" description="4Fe-4S ferredoxin-type" evidence="5">
    <location>
        <begin position="3"/>
        <end position="32"/>
    </location>
</feature>
<evidence type="ECO:0000256" key="3">
    <source>
        <dbReference type="ARBA" id="ARBA00023004"/>
    </source>
</evidence>
<dbReference type="AlphaFoldDB" id="A0A8J6XV53"/>